<feature type="compositionally biased region" description="Basic residues" evidence="1">
    <location>
        <begin position="33"/>
        <end position="44"/>
    </location>
</feature>
<gene>
    <name evidence="2" type="ORF">TGCAST_366450</name>
</gene>
<reference evidence="2 3" key="1">
    <citation type="submission" date="2017-10" db="EMBL/GenBank/DDBJ databases">
        <authorList>
            <person name="Sibley D."/>
            <person name="Venepally P."/>
            <person name="Karamycheva S."/>
            <person name="Hadjithomas M."/>
            <person name="Khan A."/>
            <person name="Brunk B."/>
            <person name="Roos D."/>
            <person name="Caler E."/>
            <person name="Lorenzi H."/>
        </authorList>
    </citation>
    <scope>NUCLEOTIDE SEQUENCE [LARGE SCALE GENOMIC DNA]</scope>
    <source>
        <strain evidence="2 3">CAST</strain>
    </source>
</reference>
<evidence type="ECO:0000313" key="3">
    <source>
        <dbReference type="Proteomes" id="UP000284452"/>
    </source>
</evidence>
<evidence type="ECO:0000256" key="1">
    <source>
        <dbReference type="SAM" id="MobiDB-lite"/>
    </source>
</evidence>
<name>A0A3R8AXZ1_TOXGO</name>
<accession>A0A3R8AXZ1</accession>
<organism evidence="2 3">
    <name type="scientific">Toxoplasma gondii CAST</name>
    <dbReference type="NCBI Taxonomy" id="943122"/>
    <lineage>
        <taxon>Eukaryota</taxon>
        <taxon>Sar</taxon>
        <taxon>Alveolata</taxon>
        <taxon>Apicomplexa</taxon>
        <taxon>Conoidasida</taxon>
        <taxon>Coccidia</taxon>
        <taxon>Eucoccidiorida</taxon>
        <taxon>Eimeriorina</taxon>
        <taxon>Sarcocystidae</taxon>
        <taxon>Toxoplasma</taxon>
    </lineage>
</organism>
<feature type="compositionally biased region" description="Basic and acidic residues" evidence="1">
    <location>
        <begin position="45"/>
        <end position="65"/>
    </location>
</feature>
<feature type="compositionally biased region" description="Polar residues" evidence="1">
    <location>
        <begin position="21"/>
        <end position="32"/>
    </location>
</feature>
<feature type="region of interest" description="Disordered" evidence="1">
    <location>
        <begin position="1"/>
        <end position="160"/>
    </location>
</feature>
<dbReference type="VEuPathDB" id="ToxoDB:TGCAST_366450"/>
<dbReference type="AlphaFoldDB" id="A0A3R8AXZ1"/>
<feature type="compositionally biased region" description="Basic and acidic residues" evidence="1">
    <location>
        <begin position="133"/>
        <end position="152"/>
    </location>
</feature>
<sequence>MQAWSESSGWCQLRTEAAARRSTSSGRPSSKASARRMTVRRRSRDARGRRGEDAASQEARSEKSRGRNGSRGRTMCSKRGLKSPSDASQGKYGGGNEAHKGDELERDRTRDACVEDGAAGGGACAAMVLKKKSQSERSRTEALEKKREENRPGKAQNGRL</sequence>
<feature type="compositionally biased region" description="Basic and acidic residues" evidence="1">
    <location>
        <begin position="97"/>
        <end position="113"/>
    </location>
</feature>
<proteinExistence type="predicted"/>
<feature type="compositionally biased region" description="Polar residues" evidence="1">
    <location>
        <begin position="1"/>
        <end position="10"/>
    </location>
</feature>
<dbReference type="EMBL" id="AHIV02002021">
    <property type="protein sequence ID" value="RQX67551.1"/>
    <property type="molecule type" value="Genomic_DNA"/>
</dbReference>
<evidence type="ECO:0000313" key="2">
    <source>
        <dbReference type="EMBL" id="RQX67551.1"/>
    </source>
</evidence>
<comment type="caution">
    <text evidence="2">The sequence shown here is derived from an EMBL/GenBank/DDBJ whole genome shotgun (WGS) entry which is preliminary data.</text>
</comment>
<protein>
    <submittedName>
        <fullName evidence="2">Uncharacterized protein</fullName>
    </submittedName>
</protein>
<dbReference type="Proteomes" id="UP000284452">
    <property type="component" value="Unassembled WGS sequence"/>
</dbReference>